<evidence type="ECO:0000256" key="2">
    <source>
        <dbReference type="SAM" id="Phobius"/>
    </source>
</evidence>
<keyword evidence="2" id="KW-0812">Transmembrane</keyword>
<feature type="transmembrane region" description="Helical" evidence="2">
    <location>
        <begin position="402"/>
        <end position="424"/>
    </location>
</feature>
<name>A0A8H7MCD9_9PLEO</name>
<dbReference type="AlphaFoldDB" id="A0A8H7MCD9"/>
<gene>
    <name evidence="3" type="ORF">EKO04_007893</name>
</gene>
<dbReference type="EMBL" id="RZGK01000014">
    <property type="protein sequence ID" value="KAF9693981.1"/>
    <property type="molecule type" value="Genomic_DNA"/>
</dbReference>
<organism evidence="3 4">
    <name type="scientific">Ascochyta lentis</name>
    <dbReference type="NCBI Taxonomy" id="205686"/>
    <lineage>
        <taxon>Eukaryota</taxon>
        <taxon>Fungi</taxon>
        <taxon>Dikarya</taxon>
        <taxon>Ascomycota</taxon>
        <taxon>Pezizomycotina</taxon>
        <taxon>Dothideomycetes</taxon>
        <taxon>Pleosporomycetidae</taxon>
        <taxon>Pleosporales</taxon>
        <taxon>Pleosporineae</taxon>
        <taxon>Didymellaceae</taxon>
        <taxon>Ascochyta</taxon>
    </lineage>
</organism>
<dbReference type="Proteomes" id="UP000651452">
    <property type="component" value="Unassembled WGS sequence"/>
</dbReference>
<protein>
    <submittedName>
        <fullName evidence="3">Uncharacterized protein</fullName>
    </submittedName>
</protein>
<feature type="compositionally biased region" description="Pro residues" evidence="1">
    <location>
        <begin position="332"/>
        <end position="343"/>
    </location>
</feature>
<feature type="region of interest" description="Disordered" evidence="1">
    <location>
        <begin position="66"/>
        <end position="86"/>
    </location>
</feature>
<feature type="region of interest" description="Disordered" evidence="1">
    <location>
        <begin position="247"/>
        <end position="389"/>
    </location>
</feature>
<evidence type="ECO:0000313" key="3">
    <source>
        <dbReference type="EMBL" id="KAF9693981.1"/>
    </source>
</evidence>
<keyword evidence="2" id="KW-1133">Transmembrane helix</keyword>
<accession>A0A8H7MCD9</accession>
<keyword evidence="2" id="KW-0472">Membrane</keyword>
<reference evidence="3" key="2">
    <citation type="submission" date="2020-09" db="EMBL/GenBank/DDBJ databases">
        <title>Reference genome assembly for Australian Ascochyta lentis isolate Al4.</title>
        <authorList>
            <person name="Lee R.C."/>
            <person name="Farfan-Caceres L.M."/>
            <person name="Debler J.W."/>
            <person name="Williams A.H."/>
            <person name="Henares B.M."/>
        </authorList>
    </citation>
    <scope>NUCLEOTIDE SEQUENCE</scope>
    <source>
        <strain evidence="3">Al4</strain>
    </source>
</reference>
<evidence type="ECO:0000313" key="4">
    <source>
        <dbReference type="Proteomes" id="UP000651452"/>
    </source>
</evidence>
<feature type="compositionally biased region" description="Low complexity" evidence="1">
    <location>
        <begin position="344"/>
        <end position="389"/>
    </location>
</feature>
<reference evidence="3" key="1">
    <citation type="submission" date="2018-12" db="EMBL/GenBank/DDBJ databases">
        <authorList>
            <person name="Syme R.A."/>
            <person name="Farfan-Caceres L."/>
            <person name="Lichtenzveig J."/>
        </authorList>
    </citation>
    <scope>NUCLEOTIDE SEQUENCE</scope>
    <source>
        <strain evidence="3">Al4</strain>
    </source>
</reference>
<keyword evidence="4" id="KW-1185">Reference proteome</keyword>
<dbReference type="OrthoDB" id="3755781at2759"/>
<sequence>MPTTRIPIIDAPASRTKPAPPNRAQAEAVQTYKEKAKQAREQNNSIGVRVPTNIASYDYAYASTSKDDASIPPVLKPSNSPPAPAGAFPVSPPVQQEKWIRHEPKPPEPITNPSKISSNTSVYRKPNVLGVTTAAAVIKDSVNYVRADANGGVSRKTSPSKSTTVKVSMKPKIPTIKVETCKVESCQSGSCQVEHCRGIYYRTPHLVPLATSRSPSPTKTMPNFTRQYSIEGDSIFGYKVKDSLGTSAGANNSSSSEDEKPKATSNKTPDASMRPQPKRTLTDRWPWIRKGAGTAIGKPPSAPPPDPPARAPTSKRPMSIYVSPFDSITSPPSTPPRIRPTPLRPTAAAASKTTATATATALSARPSSPKKPAVAPRAAPSSTPTASSTSANFDTGFAQIKAFFLLTLKICLGLYAVIALWFILDAIREALCVVYVPFRLLGHVVGIVWAIISFVGRSLGMAAGGMGGKIRLMGR</sequence>
<comment type="caution">
    <text evidence="3">The sequence shown here is derived from an EMBL/GenBank/DDBJ whole genome shotgun (WGS) entry which is preliminary data.</text>
</comment>
<feature type="compositionally biased region" description="Pro residues" evidence="1">
    <location>
        <begin position="300"/>
        <end position="310"/>
    </location>
</feature>
<feature type="region of interest" description="Disordered" evidence="1">
    <location>
        <begin position="1"/>
        <end position="47"/>
    </location>
</feature>
<proteinExistence type="predicted"/>
<evidence type="ECO:0000256" key="1">
    <source>
        <dbReference type="SAM" id="MobiDB-lite"/>
    </source>
</evidence>